<proteinExistence type="predicted"/>
<accession>A0A8D8DH26</accession>
<sequence length="114" mass="11933">MSSLGNVFALLSDLRLLISDSRENSSVFLPAYNGSMFTPSASTASVGSLFLDRITCSSVFTVDGSILLSMLPSVISGIGLGPQNDVSSSIRCGDGDREMPDTPDNTDNLLLADP</sequence>
<protein>
    <submittedName>
        <fullName evidence="2">(northern house mosquito) hypothetical protein</fullName>
    </submittedName>
</protein>
<dbReference type="EMBL" id="HBUE01121711">
    <property type="protein sequence ID" value="CAG6492672.1"/>
    <property type="molecule type" value="Transcribed_RNA"/>
</dbReference>
<evidence type="ECO:0000313" key="2">
    <source>
        <dbReference type="EMBL" id="CAG6511441.1"/>
    </source>
</evidence>
<reference evidence="2" key="1">
    <citation type="submission" date="2021-05" db="EMBL/GenBank/DDBJ databases">
        <authorList>
            <person name="Alioto T."/>
            <person name="Alioto T."/>
            <person name="Gomez Garrido J."/>
        </authorList>
    </citation>
    <scope>NUCLEOTIDE SEQUENCE</scope>
</reference>
<dbReference type="EMBL" id="HBUE01268734">
    <property type="protein sequence ID" value="CAG6562864.1"/>
    <property type="molecule type" value="Transcribed_RNA"/>
</dbReference>
<evidence type="ECO:0000256" key="1">
    <source>
        <dbReference type="SAM" id="MobiDB-lite"/>
    </source>
</evidence>
<dbReference type="EMBL" id="HBUE01121710">
    <property type="protein sequence ID" value="CAG6492671.1"/>
    <property type="molecule type" value="Transcribed_RNA"/>
</dbReference>
<organism evidence="2">
    <name type="scientific">Culex pipiens</name>
    <name type="common">House mosquito</name>
    <dbReference type="NCBI Taxonomy" id="7175"/>
    <lineage>
        <taxon>Eukaryota</taxon>
        <taxon>Metazoa</taxon>
        <taxon>Ecdysozoa</taxon>
        <taxon>Arthropoda</taxon>
        <taxon>Hexapoda</taxon>
        <taxon>Insecta</taxon>
        <taxon>Pterygota</taxon>
        <taxon>Neoptera</taxon>
        <taxon>Endopterygota</taxon>
        <taxon>Diptera</taxon>
        <taxon>Nematocera</taxon>
        <taxon>Culicoidea</taxon>
        <taxon>Culicidae</taxon>
        <taxon>Culicinae</taxon>
        <taxon>Culicini</taxon>
        <taxon>Culex</taxon>
        <taxon>Culex</taxon>
    </lineage>
</organism>
<feature type="region of interest" description="Disordered" evidence="1">
    <location>
        <begin position="79"/>
        <end position="114"/>
    </location>
</feature>
<dbReference type="EMBL" id="HBUE01163505">
    <property type="protein sequence ID" value="CAG6511441.1"/>
    <property type="molecule type" value="Transcribed_RNA"/>
</dbReference>
<dbReference type="EMBL" id="HBUE01121712">
    <property type="protein sequence ID" value="CAG6492673.1"/>
    <property type="molecule type" value="Transcribed_RNA"/>
</dbReference>
<name>A0A8D8DH26_CULPI</name>
<dbReference type="AlphaFoldDB" id="A0A8D8DH26"/>